<proteinExistence type="predicted"/>
<dbReference type="RefSeq" id="WP_120545439.1">
    <property type="nucleotide sequence ID" value="NZ_RAVZ01000461.1"/>
</dbReference>
<sequence length="294" mass="30919">MKLGAWMAMLAMTTGCATGSPVGGWVASESVRYHSASPPAFPRAALSASVTPRESPRAPASAERPAKGRPDTGTKGTAVAKAPASNKAKARPAVTPAKTTAASTAPVANPRERVLTTARALVGGSSVQVNGRRYPADCTALIEATYAQAGLTFRGTLKPGDNGVTALYRYARANGRVYTEGRPVPGDLVFFRETYDQNRDGRRNDGLTHVGLVDKVDSDGTVTVIHRVKRGVVRYRMNLARPHLPRDPKTGEVLNDMLRNPGPGQTHVLTGQLFAAFGSVLPAGTAKPVAVAAR</sequence>
<feature type="compositionally biased region" description="Low complexity" evidence="1">
    <location>
        <begin position="91"/>
        <end position="108"/>
    </location>
</feature>
<evidence type="ECO:0000256" key="1">
    <source>
        <dbReference type="SAM" id="MobiDB-lite"/>
    </source>
</evidence>
<feature type="chain" id="PRO_5017182848" evidence="2">
    <location>
        <begin position="18"/>
        <end position="294"/>
    </location>
</feature>
<dbReference type="Gene3D" id="3.90.1720.10">
    <property type="entry name" value="endopeptidase domain like (from Nostoc punctiforme)"/>
    <property type="match status" value="1"/>
</dbReference>
<keyword evidence="2" id="KW-0732">Signal</keyword>
<dbReference type="AlphaFoldDB" id="A0A3A8HP43"/>
<accession>A0A3A8HP43</accession>
<dbReference type="InterPro" id="IPR007921">
    <property type="entry name" value="CHAP_dom"/>
</dbReference>
<protein>
    <submittedName>
        <fullName evidence="4">CHAP domain-containing protein</fullName>
    </submittedName>
</protein>
<keyword evidence="5" id="KW-1185">Reference proteome</keyword>
<dbReference type="InterPro" id="IPR038765">
    <property type="entry name" value="Papain-like_cys_pep_sf"/>
</dbReference>
<dbReference type="OrthoDB" id="9790543at2"/>
<evidence type="ECO:0000313" key="4">
    <source>
        <dbReference type="EMBL" id="RKG72515.1"/>
    </source>
</evidence>
<evidence type="ECO:0000259" key="3">
    <source>
        <dbReference type="Pfam" id="PF05257"/>
    </source>
</evidence>
<dbReference type="PROSITE" id="PS51257">
    <property type="entry name" value="PROKAR_LIPOPROTEIN"/>
    <property type="match status" value="1"/>
</dbReference>
<reference evidence="5" key="1">
    <citation type="submission" date="2018-09" db="EMBL/GenBank/DDBJ databases">
        <authorList>
            <person name="Livingstone P.G."/>
            <person name="Whitworth D.E."/>
        </authorList>
    </citation>
    <scope>NUCLEOTIDE SEQUENCE [LARGE SCALE GENOMIC DNA]</scope>
    <source>
        <strain evidence="5">CA054A</strain>
    </source>
</reference>
<gene>
    <name evidence="4" type="ORF">D7V88_38030</name>
</gene>
<feature type="domain" description="Peptidase C51" evidence="3">
    <location>
        <begin position="131"/>
        <end position="226"/>
    </location>
</feature>
<feature type="region of interest" description="Disordered" evidence="1">
    <location>
        <begin position="45"/>
        <end position="108"/>
    </location>
</feature>
<comment type="caution">
    <text evidence="4">The sequence shown here is derived from an EMBL/GenBank/DDBJ whole genome shotgun (WGS) entry which is preliminary data.</text>
</comment>
<feature type="signal peptide" evidence="2">
    <location>
        <begin position="1"/>
        <end position="17"/>
    </location>
</feature>
<dbReference type="EMBL" id="RAVZ01000461">
    <property type="protein sequence ID" value="RKG72515.1"/>
    <property type="molecule type" value="Genomic_DNA"/>
</dbReference>
<name>A0A3A8HP43_9BACT</name>
<evidence type="ECO:0000313" key="5">
    <source>
        <dbReference type="Proteomes" id="UP000268094"/>
    </source>
</evidence>
<dbReference type="Proteomes" id="UP000268094">
    <property type="component" value="Unassembled WGS sequence"/>
</dbReference>
<organism evidence="4 5">
    <name type="scientific">Corallococcus terminator</name>
    <dbReference type="NCBI Taxonomy" id="2316733"/>
    <lineage>
        <taxon>Bacteria</taxon>
        <taxon>Pseudomonadati</taxon>
        <taxon>Myxococcota</taxon>
        <taxon>Myxococcia</taxon>
        <taxon>Myxococcales</taxon>
        <taxon>Cystobacterineae</taxon>
        <taxon>Myxococcaceae</taxon>
        <taxon>Corallococcus</taxon>
    </lineage>
</organism>
<dbReference type="SUPFAM" id="SSF54001">
    <property type="entry name" value="Cysteine proteinases"/>
    <property type="match status" value="1"/>
</dbReference>
<evidence type="ECO:0000256" key="2">
    <source>
        <dbReference type="SAM" id="SignalP"/>
    </source>
</evidence>
<dbReference type="Pfam" id="PF05257">
    <property type="entry name" value="CHAP"/>
    <property type="match status" value="1"/>
</dbReference>